<proteinExistence type="predicted"/>
<name>A0ABU1DK30_9HYPH</name>
<evidence type="ECO:0000313" key="2">
    <source>
        <dbReference type="Proteomes" id="UP001181622"/>
    </source>
</evidence>
<evidence type="ECO:0000313" key="1">
    <source>
        <dbReference type="EMBL" id="MDR4308486.1"/>
    </source>
</evidence>
<comment type="caution">
    <text evidence="1">The sequence shown here is derived from an EMBL/GenBank/DDBJ whole genome shotgun (WGS) entry which is preliminary data.</text>
</comment>
<reference evidence="1" key="1">
    <citation type="submission" date="2020-10" db="EMBL/GenBank/DDBJ databases">
        <authorList>
            <person name="Abbas A."/>
            <person name="Razzaq R."/>
            <person name="Waqas M."/>
            <person name="Abbas N."/>
            <person name="Nielsen T.K."/>
            <person name="Hansen L.H."/>
            <person name="Hussain S."/>
            <person name="Shahid M."/>
        </authorList>
    </citation>
    <scope>NUCLEOTIDE SEQUENCE</scope>
    <source>
        <strain evidence="1">S14</strain>
    </source>
</reference>
<keyword evidence="2" id="KW-1185">Reference proteome</keyword>
<gene>
    <name evidence="1" type="ORF">IHQ68_17845</name>
</gene>
<organism evidence="1 2">
    <name type="scientific">Chelatococcus sambhunathii</name>
    <dbReference type="NCBI Taxonomy" id="363953"/>
    <lineage>
        <taxon>Bacteria</taxon>
        <taxon>Pseudomonadati</taxon>
        <taxon>Pseudomonadota</taxon>
        <taxon>Alphaproteobacteria</taxon>
        <taxon>Hyphomicrobiales</taxon>
        <taxon>Chelatococcaceae</taxon>
        <taxon>Chelatococcus</taxon>
    </lineage>
</organism>
<dbReference type="EMBL" id="JADBEO010000053">
    <property type="protein sequence ID" value="MDR4308486.1"/>
    <property type="molecule type" value="Genomic_DNA"/>
</dbReference>
<dbReference type="RefSeq" id="WP_309394278.1">
    <property type="nucleotide sequence ID" value="NZ_JADBEO010000053.1"/>
</dbReference>
<accession>A0ABU1DK30</accession>
<dbReference type="Proteomes" id="UP001181622">
    <property type="component" value="Unassembled WGS sequence"/>
</dbReference>
<sequence length="103" mass="11773">MTIENSVGELVPTLAQPFWVYLARLNRKERYWLLRDALGEGSARLSSNFTAKFDPKWRPSPDAWWGMDYHFDWMVAALWAAGRDAGSLSDTHKPAFAKRISGN</sequence>
<protein>
    <submittedName>
        <fullName evidence="1">Uncharacterized protein</fullName>
    </submittedName>
</protein>